<comment type="subcellular location">
    <subcellularLocation>
        <location evidence="2">Cell membrane</location>
        <topology evidence="2">Lipid-anchor</topology>
    </subcellularLocation>
</comment>
<reference evidence="3 4" key="1">
    <citation type="submission" date="2017-05" db="EMBL/GenBank/DDBJ databases">
        <title>Complete and WGS of Bordetella genogroups.</title>
        <authorList>
            <person name="Spilker T."/>
            <person name="LiPuma J."/>
        </authorList>
    </citation>
    <scope>NUCLEOTIDE SEQUENCE [LARGE SCALE GENOMIC DNA]</scope>
    <source>
        <strain evidence="3 4">AU17610</strain>
    </source>
</reference>
<evidence type="ECO:0000256" key="2">
    <source>
        <dbReference type="RuleBase" id="RU362097"/>
    </source>
</evidence>
<accession>A0A261SFM9</accession>
<keyword evidence="2" id="KW-0732">Signal</keyword>
<gene>
    <name evidence="3" type="ORF">CEG14_12540</name>
</gene>
<comment type="similarity">
    <text evidence="1 2">Belongs to the outer membrane factor (OMF) (TC 1.B.17) family.</text>
</comment>
<dbReference type="GO" id="GO:0015562">
    <property type="term" value="F:efflux transmembrane transporter activity"/>
    <property type="evidence" value="ECO:0007669"/>
    <property type="project" value="InterPro"/>
</dbReference>
<dbReference type="Pfam" id="PF02321">
    <property type="entry name" value="OEP"/>
    <property type="match status" value="2"/>
</dbReference>
<dbReference type="PANTHER" id="PTHR30203:SF32">
    <property type="entry name" value="CATION EFFLUX SYSTEM PROTEIN CUSC"/>
    <property type="match status" value="1"/>
</dbReference>
<dbReference type="PROSITE" id="PS51257">
    <property type="entry name" value="PROKAR_LIPOPROTEIN"/>
    <property type="match status" value="1"/>
</dbReference>
<keyword evidence="2" id="KW-1134">Transmembrane beta strand</keyword>
<sequence length="499" mass="52686">MLAPIARTPPRLRQAMLAALLAALTGCTAVGPDYRTPALDVPAHWIEAGAAASGENPDGLRTWWRAFNDPLLDRLVEQTLAHNQELEIALARLRQARAERVQIAAAALPDVSVGAVGEAVRGSKALSAQPGGRARTWQLGFDASWELDLFGGTRRAVEAADAGIQALAEDHRALQVSLVAELVSDYAGLRAAQLRLAIALDNIRTLAEAERLAERAHRNGLGTLADVTQARAERETAEAQPPLLEADIARFSHAIGALAGGFPGNWHAALATPAPALSLPADLPLSLPSEVIRQRPDLRADERRLAAATARIGVAEAERFPTFRIPLGIGTTASAIHDLFSGASLAWSAAMQGSQPLYDAGRARAGVSAAQANADAARRVYERDVRSALRDVEDALTAWSSERRRQAALQPAVADGQRALQQATQRYARGLSAYLPVLVAQRSLNQARDALALSQLAQLQGGIALYKALGAGWSDTTLVPAPGQHAAAPEPLPGAAPGR</sequence>
<dbReference type="RefSeq" id="WP_094826679.1">
    <property type="nucleotide sequence ID" value="NZ_NEVL01000003.1"/>
</dbReference>
<evidence type="ECO:0000313" key="4">
    <source>
        <dbReference type="Proteomes" id="UP000217005"/>
    </source>
</evidence>
<dbReference type="NCBIfam" id="TIGR01845">
    <property type="entry name" value="outer_NodT"/>
    <property type="match status" value="1"/>
</dbReference>
<dbReference type="Proteomes" id="UP000217005">
    <property type="component" value="Unassembled WGS sequence"/>
</dbReference>
<organism evidence="3 4">
    <name type="scientific">Bordetella genomosp. 1</name>
    <dbReference type="NCBI Taxonomy" id="1395607"/>
    <lineage>
        <taxon>Bacteria</taxon>
        <taxon>Pseudomonadati</taxon>
        <taxon>Pseudomonadota</taxon>
        <taxon>Betaproteobacteria</taxon>
        <taxon>Burkholderiales</taxon>
        <taxon>Alcaligenaceae</taxon>
        <taxon>Bordetella</taxon>
    </lineage>
</organism>
<dbReference type="EMBL" id="NEVL01000003">
    <property type="protein sequence ID" value="OZI35871.1"/>
    <property type="molecule type" value="Genomic_DNA"/>
</dbReference>
<evidence type="ECO:0000313" key="3">
    <source>
        <dbReference type="EMBL" id="OZI35871.1"/>
    </source>
</evidence>
<dbReference type="InterPro" id="IPR010131">
    <property type="entry name" value="MdtP/NodT-like"/>
</dbReference>
<keyword evidence="2" id="KW-0564">Palmitate</keyword>
<keyword evidence="2" id="KW-0472">Membrane</keyword>
<feature type="chain" id="PRO_5011819657" evidence="2">
    <location>
        <begin position="30"/>
        <end position="499"/>
    </location>
</feature>
<dbReference type="AlphaFoldDB" id="A0A261SFM9"/>
<dbReference type="Gene3D" id="1.20.1600.10">
    <property type="entry name" value="Outer membrane efflux proteins (OEP)"/>
    <property type="match status" value="1"/>
</dbReference>
<feature type="signal peptide" evidence="2">
    <location>
        <begin position="1"/>
        <end position="29"/>
    </location>
</feature>
<keyword evidence="2" id="KW-0449">Lipoprotein</keyword>
<protein>
    <submittedName>
        <fullName evidence="3">RND transporter</fullName>
    </submittedName>
</protein>
<name>A0A261SFM9_9BORD</name>
<dbReference type="OrthoDB" id="9770517at2"/>
<dbReference type="Gene3D" id="2.20.200.10">
    <property type="entry name" value="Outer membrane efflux proteins (OEP)"/>
    <property type="match status" value="1"/>
</dbReference>
<proteinExistence type="inferred from homology"/>
<dbReference type="PANTHER" id="PTHR30203">
    <property type="entry name" value="OUTER MEMBRANE CATION EFFLUX PROTEIN"/>
    <property type="match status" value="1"/>
</dbReference>
<evidence type="ECO:0000256" key="1">
    <source>
        <dbReference type="ARBA" id="ARBA00007613"/>
    </source>
</evidence>
<dbReference type="SUPFAM" id="SSF56954">
    <property type="entry name" value="Outer membrane efflux proteins (OEP)"/>
    <property type="match status" value="1"/>
</dbReference>
<dbReference type="GO" id="GO:0005886">
    <property type="term" value="C:plasma membrane"/>
    <property type="evidence" value="ECO:0007669"/>
    <property type="project" value="UniProtKB-SubCell"/>
</dbReference>
<dbReference type="InterPro" id="IPR003423">
    <property type="entry name" value="OMP_efflux"/>
</dbReference>
<keyword evidence="2" id="KW-0812">Transmembrane</keyword>
<comment type="caution">
    <text evidence="3">The sequence shown here is derived from an EMBL/GenBank/DDBJ whole genome shotgun (WGS) entry which is preliminary data.</text>
</comment>